<gene>
    <name evidence="2" type="ORF">PSTT_00078</name>
</gene>
<feature type="region of interest" description="Disordered" evidence="1">
    <location>
        <begin position="327"/>
        <end position="365"/>
    </location>
</feature>
<feature type="compositionally biased region" description="Basic residues" evidence="1">
    <location>
        <begin position="160"/>
        <end position="176"/>
    </location>
</feature>
<sequence length="365" mass="41193">MHSSRVPCYFKLDGVCCMENPCKDVHRQRLRLQRLRLETASGAGHGIEQKRAGEPSQLGCLPDSGDHRDYSEGCNLKARNVCTIWVSRESTALACWLASKAVDARLGAVTFGKGYDGNAELKAPAEETIVYPRRQCSCGRFLFSKSITTGQSKSHVINYRKTHSKPTRNTPKKRKEGRSEMTVVTESATPMNSLIEQTLSRKEKLNELRKRKLNTNQNGADQSNSNEDQDKAKKREFKFRNYDPIIQGPKRHDPVEHSKETVEETVKDLMEQVKQNDEVIRSSELDLTKIQPKKPNWDLKRDLTKKLSKLEPITQAAFATLIRKRMQAEGATSTDEGTAALVKEMNTDRNPVVEISDDESSDGEN</sequence>
<dbReference type="GO" id="GO:0071014">
    <property type="term" value="C:post-mRNA release spliceosomal complex"/>
    <property type="evidence" value="ECO:0007669"/>
    <property type="project" value="TreeGrafter"/>
</dbReference>
<dbReference type="GO" id="GO:0005684">
    <property type="term" value="C:U2-type spliceosomal complex"/>
    <property type="evidence" value="ECO:0007669"/>
    <property type="project" value="TreeGrafter"/>
</dbReference>
<evidence type="ECO:0000256" key="1">
    <source>
        <dbReference type="SAM" id="MobiDB-lite"/>
    </source>
</evidence>
<feature type="compositionally biased region" description="Polar residues" evidence="1">
    <location>
        <begin position="182"/>
        <end position="198"/>
    </location>
</feature>
<dbReference type="PANTHER" id="PTHR31551:SF1">
    <property type="entry name" value="COILED-COIL DOMAIN-CONTAINING PROTEIN 12"/>
    <property type="match status" value="1"/>
</dbReference>
<keyword evidence="3" id="KW-1185">Reference proteome</keyword>
<dbReference type="VEuPathDB" id="FungiDB:PSHT_01374"/>
<evidence type="ECO:0000313" key="2">
    <source>
        <dbReference type="EMBL" id="POW17839.1"/>
    </source>
</evidence>
<feature type="region of interest" description="Disordered" evidence="1">
    <location>
        <begin position="160"/>
        <end position="198"/>
    </location>
</feature>
<dbReference type="Proteomes" id="UP000239156">
    <property type="component" value="Unassembled WGS sequence"/>
</dbReference>
<protein>
    <recommendedName>
        <fullName evidence="4">Coiled-coil domain-containing protein 12</fullName>
    </recommendedName>
</protein>
<proteinExistence type="predicted"/>
<feature type="compositionally biased region" description="Polar residues" evidence="1">
    <location>
        <begin position="215"/>
        <end position="226"/>
    </location>
</feature>
<organism evidence="2 3">
    <name type="scientific">Puccinia striiformis</name>
    <dbReference type="NCBI Taxonomy" id="27350"/>
    <lineage>
        <taxon>Eukaryota</taxon>
        <taxon>Fungi</taxon>
        <taxon>Dikarya</taxon>
        <taxon>Basidiomycota</taxon>
        <taxon>Pucciniomycotina</taxon>
        <taxon>Pucciniomycetes</taxon>
        <taxon>Pucciniales</taxon>
        <taxon>Pucciniaceae</taxon>
        <taxon>Puccinia</taxon>
    </lineage>
</organism>
<feature type="compositionally biased region" description="Acidic residues" evidence="1">
    <location>
        <begin position="355"/>
        <end position="365"/>
    </location>
</feature>
<dbReference type="PANTHER" id="PTHR31551">
    <property type="entry name" value="PRE-MRNA-SPLICING FACTOR CWF18"/>
    <property type="match status" value="1"/>
</dbReference>
<feature type="region of interest" description="Disordered" evidence="1">
    <location>
        <begin position="212"/>
        <end position="236"/>
    </location>
</feature>
<evidence type="ECO:0000313" key="3">
    <source>
        <dbReference type="Proteomes" id="UP000239156"/>
    </source>
</evidence>
<dbReference type="InterPro" id="IPR013169">
    <property type="entry name" value="mRNA_splic_Cwf18-like"/>
</dbReference>
<comment type="caution">
    <text evidence="2">The sequence shown here is derived from an EMBL/GenBank/DDBJ whole genome shotgun (WGS) entry which is preliminary data.</text>
</comment>
<accession>A0A2S4W7V6</accession>
<name>A0A2S4W7V6_9BASI</name>
<dbReference type="AlphaFoldDB" id="A0A2S4W7V6"/>
<reference evidence="2" key="1">
    <citation type="submission" date="2017-12" db="EMBL/GenBank/DDBJ databases">
        <title>Gene loss provides genomic basis for host adaptation in cereal stripe rust fungi.</title>
        <authorList>
            <person name="Xia C."/>
        </authorList>
    </citation>
    <scope>NUCLEOTIDE SEQUENCE [LARGE SCALE GENOMIC DNA]</scope>
    <source>
        <strain evidence="2">93-210</strain>
    </source>
</reference>
<evidence type="ECO:0008006" key="4">
    <source>
        <dbReference type="Google" id="ProtNLM"/>
    </source>
</evidence>
<dbReference type="Pfam" id="PF08315">
    <property type="entry name" value="cwf18"/>
    <property type="match status" value="1"/>
</dbReference>
<dbReference type="EMBL" id="PKSL01000001">
    <property type="protein sequence ID" value="POW17839.1"/>
    <property type="molecule type" value="Genomic_DNA"/>
</dbReference>
<dbReference type="VEuPathDB" id="FungiDB:PSTT_00078"/>